<protein>
    <submittedName>
        <fullName evidence="5">8252_t:CDS:1</fullName>
    </submittedName>
</protein>
<dbReference type="Proteomes" id="UP000789375">
    <property type="component" value="Unassembled WGS sequence"/>
</dbReference>
<organism evidence="5 6">
    <name type="scientific">Funneliformis mosseae</name>
    <name type="common">Endomycorrhizal fungus</name>
    <name type="synonym">Glomus mosseae</name>
    <dbReference type="NCBI Taxonomy" id="27381"/>
    <lineage>
        <taxon>Eukaryota</taxon>
        <taxon>Fungi</taxon>
        <taxon>Fungi incertae sedis</taxon>
        <taxon>Mucoromycota</taxon>
        <taxon>Glomeromycotina</taxon>
        <taxon>Glomeromycetes</taxon>
        <taxon>Glomerales</taxon>
        <taxon>Glomeraceae</taxon>
        <taxon>Funneliformis</taxon>
    </lineage>
</organism>
<comment type="subcellular location">
    <subcellularLocation>
        <location evidence="1">Membrane</location>
    </subcellularLocation>
</comment>
<reference evidence="5" key="1">
    <citation type="submission" date="2021-06" db="EMBL/GenBank/DDBJ databases">
        <authorList>
            <person name="Kallberg Y."/>
            <person name="Tangrot J."/>
            <person name="Rosling A."/>
        </authorList>
    </citation>
    <scope>NUCLEOTIDE SEQUENCE</scope>
    <source>
        <strain evidence="5">87-6 pot B 2015</strain>
    </source>
</reference>
<dbReference type="GO" id="GO:0016020">
    <property type="term" value="C:membrane"/>
    <property type="evidence" value="ECO:0007669"/>
    <property type="project" value="UniProtKB-SubCell"/>
</dbReference>
<evidence type="ECO:0000256" key="3">
    <source>
        <dbReference type="ARBA" id="ARBA00023136"/>
    </source>
</evidence>
<evidence type="ECO:0000256" key="2">
    <source>
        <dbReference type="ARBA" id="ARBA00008025"/>
    </source>
</evidence>
<dbReference type="Pfam" id="PF13774">
    <property type="entry name" value="Longin"/>
    <property type="match status" value="1"/>
</dbReference>
<dbReference type="Gene3D" id="3.30.450.50">
    <property type="entry name" value="Longin domain"/>
    <property type="match status" value="1"/>
</dbReference>
<feature type="domain" description="Longin" evidence="4">
    <location>
        <begin position="1"/>
        <end position="44"/>
    </location>
</feature>
<dbReference type="InterPro" id="IPR011012">
    <property type="entry name" value="Longin-like_dom_sf"/>
</dbReference>
<evidence type="ECO:0000313" key="5">
    <source>
        <dbReference type="EMBL" id="CAG8691312.1"/>
    </source>
</evidence>
<comment type="similarity">
    <text evidence="2">Belongs to the synaptobrevin family.</text>
</comment>
<comment type="caution">
    <text evidence="5">The sequence shown here is derived from an EMBL/GenBank/DDBJ whole genome shotgun (WGS) entry which is preliminary data.</text>
</comment>
<sequence>NGEAELADYKNKAKLLFKKMNENSEERCSIESGNYYFHYLIQQGAARGSPIRKAMFASN</sequence>
<proteinExistence type="inferred from homology"/>
<feature type="non-terminal residue" evidence="5">
    <location>
        <position position="1"/>
    </location>
</feature>
<keyword evidence="3" id="KW-0472">Membrane</keyword>
<dbReference type="AlphaFoldDB" id="A0A9N9ES38"/>
<dbReference type="InterPro" id="IPR010908">
    <property type="entry name" value="Longin_dom"/>
</dbReference>
<dbReference type="SUPFAM" id="SSF64356">
    <property type="entry name" value="SNARE-like"/>
    <property type="match status" value="1"/>
</dbReference>
<accession>A0A9N9ES38</accession>
<evidence type="ECO:0000256" key="1">
    <source>
        <dbReference type="ARBA" id="ARBA00004370"/>
    </source>
</evidence>
<evidence type="ECO:0000259" key="4">
    <source>
        <dbReference type="PROSITE" id="PS50859"/>
    </source>
</evidence>
<dbReference type="EMBL" id="CAJVPP010007747">
    <property type="protein sequence ID" value="CAG8691312.1"/>
    <property type="molecule type" value="Genomic_DNA"/>
</dbReference>
<dbReference type="PROSITE" id="PS50859">
    <property type="entry name" value="LONGIN"/>
    <property type="match status" value="1"/>
</dbReference>
<gene>
    <name evidence="5" type="ORF">FMOSSE_LOCUS13361</name>
</gene>
<name>A0A9N9ES38_FUNMO</name>
<evidence type="ECO:0000313" key="6">
    <source>
        <dbReference type="Proteomes" id="UP000789375"/>
    </source>
</evidence>
<keyword evidence="6" id="KW-1185">Reference proteome</keyword>